<dbReference type="Proteomes" id="UP000284842">
    <property type="component" value="Unassembled WGS sequence"/>
</dbReference>
<feature type="compositionally biased region" description="Acidic residues" evidence="1">
    <location>
        <begin position="34"/>
        <end position="46"/>
    </location>
</feature>
<evidence type="ECO:0000256" key="1">
    <source>
        <dbReference type="SAM" id="MobiDB-lite"/>
    </source>
</evidence>
<dbReference type="AlphaFoldDB" id="A0A409YXF6"/>
<protein>
    <submittedName>
        <fullName evidence="2">Uncharacterized protein</fullName>
    </submittedName>
</protein>
<dbReference type="OrthoDB" id="3678961at2759"/>
<name>A0A409YXF6_9AGAR</name>
<evidence type="ECO:0000313" key="3">
    <source>
        <dbReference type="Proteomes" id="UP000284842"/>
    </source>
</evidence>
<dbReference type="InParanoid" id="A0A409YXF6"/>
<proteinExistence type="predicted"/>
<sequence length="305" mass="34605">MTPTTGTITVITPNENTKAIVLVPADPNEPVDNYLDDIDPEEESQEEAAAIERDPVGRPLSDFEPIDDTEGEIGPAVNTLPVVPKLDLYDFQVYRPNNTGRVWSGLEQIYSAPIQDLYGRVTRHLESITWVQITSWNNLMPTDQVFEVSFTTSLRFTQGSEVNRGFNMGATYKGLSIGVNGSRRNFTESETTTSRTVTLRINVPANTLMVFYQRRYDFRDETNFRHYRARQNWAVGVWNAYHPLETKISRVQIMSEEYFTATRFLPHGPGTVNVTLAPQVALPRDTLRRNDTMPRARRNIAAMGI</sequence>
<gene>
    <name evidence="2" type="ORF">CVT24_003924</name>
</gene>
<reference evidence="2 3" key="1">
    <citation type="journal article" date="2018" name="Evol. Lett.">
        <title>Horizontal gene cluster transfer increased hallucinogenic mushroom diversity.</title>
        <authorList>
            <person name="Reynolds H.T."/>
            <person name="Vijayakumar V."/>
            <person name="Gluck-Thaler E."/>
            <person name="Korotkin H.B."/>
            <person name="Matheny P.B."/>
            <person name="Slot J.C."/>
        </authorList>
    </citation>
    <scope>NUCLEOTIDE SEQUENCE [LARGE SCALE GENOMIC DNA]</scope>
    <source>
        <strain evidence="2 3">2629</strain>
    </source>
</reference>
<dbReference type="EMBL" id="NHTK01000363">
    <property type="protein sequence ID" value="PPR07681.1"/>
    <property type="molecule type" value="Genomic_DNA"/>
</dbReference>
<accession>A0A409YXF6</accession>
<keyword evidence="3" id="KW-1185">Reference proteome</keyword>
<evidence type="ECO:0000313" key="2">
    <source>
        <dbReference type="EMBL" id="PPR07681.1"/>
    </source>
</evidence>
<organism evidence="2 3">
    <name type="scientific">Panaeolus cyanescens</name>
    <dbReference type="NCBI Taxonomy" id="181874"/>
    <lineage>
        <taxon>Eukaryota</taxon>
        <taxon>Fungi</taxon>
        <taxon>Dikarya</taxon>
        <taxon>Basidiomycota</taxon>
        <taxon>Agaricomycotina</taxon>
        <taxon>Agaricomycetes</taxon>
        <taxon>Agaricomycetidae</taxon>
        <taxon>Agaricales</taxon>
        <taxon>Agaricineae</taxon>
        <taxon>Galeropsidaceae</taxon>
        <taxon>Panaeolus</taxon>
    </lineage>
</organism>
<comment type="caution">
    <text evidence="2">The sequence shown here is derived from an EMBL/GenBank/DDBJ whole genome shotgun (WGS) entry which is preliminary data.</text>
</comment>
<feature type="region of interest" description="Disordered" evidence="1">
    <location>
        <begin position="26"/>
        <end position="52"/>
    </location>
</feature>